<evidence type="ECO:0000256" key="5">
    <source>
        <dbReference type="ARBA" id="ARBA00022692"/>
    </source>
</evidence>
<dbReference type="PROSITE" id="PS51012">
    <property type="entry name" value="ABC_TM2"/>
    <property type="match status" value="1"/>
</dbReference>
<dbReference type="PANTHER" id="PTHR30294">
    <property type="entry name" value="MEMBRANE COMPONENT OF ABC TRANSPORTER YHHJ-RELATED"/>
    <property type="match status" value="1"/>
</dbReference>
<feature type="transmembrane region" description="Helical" evidence="8">
    <location>
        <begin position="251"/>
        <end position="274"/>
    </location>
</feature>
<name>A0AAE3M6E1_9BACT</name>
<dbReference type="AlphaFoldDB" id="A0AAE3M6E1"/>
<evidence type="ECO:0000256" key="8">
    <source>
        <dbReference type="SAM" id="Phobius"/>
    </source>
</evidence>
<evidence type="ECO:0000256" key="6">
    <source>
        <dbReference type="ARBA" id="ARBA00022989"/>
    </source>
</evidence>
<proteinExistence type="inferred from homology"/>
<dbReference type="RefSeq" id="WP_301191000.1">
    <property type="nucleotide sequence ID" value="NZ_JAPDPJ010000029.1"/>
</dbReference>
<keyword evidence="11" id="KW-1185">Reference proteome</keyword>
<accession>A0AAE3M6E1</accession>
<evidence type="ECO:0000256" key="7">
    <source>
        <dbReference type="ARBA" id="ARBA00023136"/>
    </source>
</evidence>
<keyword evidence="3" id="KW-0813">Transport</keyword>
<feature type="transmembrane region" description="Helical" evidence="8">
    <location>
        <begin position="341"/>
        <end position="361"/>
    </location>
</feature>
<keyword evidence="4" id="KW-1003">Cell membrane</keyword>
<dbReference type="InterPro" id="IPR013525">
    <property type="entry name" value="ABC2_TM"/>
</dbReference>
<gene>
    <name evidence="10" type="ORF">OM075_13225</name>
</gene>
<comment type="subcellular location">
    <subcellularLocation>
        <location evidence="1">Cell membrane</location>
        <topology evidence="1">Multi-pass membrane protein</topology>
    </subcellularLocation>
</comment>
<evidence type="ECO:0000256" key="1">
    <source>
        <dbReference type="ARBA" id="ARBA00004651"/>
    </source>
</evidence>
<keyword evidence="7 8" id="KW-0472">Membrane</keyword>
<dbReference type="Pfam" id="PF12698">
    <property type="entry name" value="ABC2_membrane_3"/>
    <property type="match status" value="1"/>
</dbReference>
<evidence type="ECO:0000256" key="3">
    <source>
        <dbReference type="ARBA" id="ARBA00022448"/>
    </source>
</evidence>
<dbReference type="InterPro" id="IPR047817">
    <property type="entry name" value="ABC2_TM_bact-type"/>
</dbReference>
<sequence length="369" mass="41942">MKRFKAFVKKEFLHIFRDSRTMLILVAMPMVQILIFGFVISSEIKNASIAILDKSKDELTQEATQKLLSSGYFRLDKYLKSEQELETAFKRDRVKMTIVFEPGFAKHFYSDKTANVQLITDASDANTARILSNYASMILRDFQQSHNATIPNGNSLINTEVRMFYNENLDGVYMSVPGIMAMILMLVSAMMTSISITKEKEFGSMEVLLISPLKPFQIIIGKVTPYIFMALINTLSILAMGYWVFHVPIKGSLFLLLFEATLFTILALSLGIFISTVAKNQMVAMFMSMFALMLPTILLSGFIFPIENMPFPLRMISNIIPPRWFIIVVKKIMLKGAGIAYVWKETLILMGFIVLFVGLSIKKFKVRVE</sequence>
<dbReference type="InterPro" id="IPR051449">
    <property type="entry name" value="ABC-2_transporter_component"/>
</dbReference>
<evidence type="ECO:0000256" key="2">
    <source>
        <dbReference type="ARBA" id="ARBA00007783"/>
    </source>
</evidence>
<evidence type="ECO:0000259" key="9">
    <source>
        <dbReference type="PROSITE" id="PS51012"/>
    </source>
</evidence>
<organism evidence="10 11">
    <name type="scientific">Plebeiibacterium sediminum</name>
    <dbReference type="NCBI Taxonomy" id="2992112"/>
    <lineage>
        <taxon>Bacteria</taxon>
        <taxon>Pseudomonadati</taxon>
        <taxon>Bacteroidota</taxon>
        <taxon>Bacteroidia</taxon>
        <taxon>Marinilabiliales</taxon>
        <taxon>Marinilabiliaceae</taxon>
        <taxon>Plebeiibacterium</taxon>
    </lineage>
</organism>
<evidence type="ECO:0000313" key="10">
    <source>
        <dbReference type="EMBL" id="MCW3787435.1"/>
    </source>
</evidence>
<dbReference type="Proteomes" id="UP001209229">
    <property type="component" value="Unassembled WGS sequence"/>
</dbReference>
<dbReference type="PANTHER" id="PTHR30294:SF29">
    <property type="entry name" value="MULTIDRUG ABC TRANSPORTER PERMEASE YBHS-RELATED"/>
    <property type="match status" value="1"/>
</dbReference>
<reference evidence="10" key="1">
    <citation type="submission" date="2022-10" db="EMBL/GenBank/DDBJ databases">
        <authorList>
            <person name="Yu W.X."/>
        </authorList>
    </citation>
    <scope>NUCLEOTIDE SEQUENCE</scope>
    <source>
        <strain evidence="10">AAT</strain>
    </source>
</reference>
<evidence type="ECO:0000256" key="4">
    <source>
        <dbReference type="ARBA" id="ARBA00022475"/>
    </source>
</evidence>
<evidence type="ECO:0000313" key="11">
    <source>
        <dbReference type="Proteomes" id="UP001209229"/>
    </source>
</evidence>
<comment type="caution">
    <text evidence="10">The sequence shown here is derived from an EMBL/GenBank/DDBJ whole genome shotgun (WGS) entry which is preliminary data.</text>
</comment>
<feature type="transmembrane region" description="Helical" evidence="8">
    <location>
        <begin position="286"/>
        <end position="306"/>
    </location>
</feature>
<comment type="similarity">
    <text evidence="2">Belongs to the ABC-2 integral membrane protein family.</text>
</comment>
<protein>
    <submittedName>
        <fullName evidence="10">ABC transporter permease</fullName>
    </submittedName>
</protein>
<keyword evidence="5 8" id="KW-0812">Transmembrane</keyword>
<dbReference type="EMBL" id="JAPDPJ010000029">
    <property type="protein sequence ID" value="MCW3787435.1"/>
    <property type="molecule type" value="Genomic_DNA"/>
</dbReference>
<feature type="transmembrane region" description="Helical" evidence="8">
    <location>
        <begin position="223"/>
        <end position="245"/>
    </location>
</feature>
<dbReference type="GO" id="GO:0005886">
    <property type="term" value="C:plasma membrane"/>
    <property type="evidence" value="ECO:0007669"/>
    <property type="project" value="UniProtKB-SubCell"/>
</dbReference>
<feature type="domain" description="ABC transmembrane type-2" evidence="9">
    <location>
        <begin position="132"/>
        <end position="367"/>
    </location>
</feature>
<feature type="transmembrane region" description="Helical" evidence="8">
    <location>
        <begin position="172"/>
        <end position="196"/>
    </location>
</feature>
<dbReference type="Gene3D" id="3.40.1710.10">
    <property type="entry name" value="abc type-2 transporter like domain"/>
    <property type="match status" value="1"/>
</dbReference>
<keyword evidence="6 8" id="KW-1133">Transmembrane helix</keyword>
<dbReference type="GO" id="GO:0140359">
    <property type="term" value="F:ABC-type transporter activity"/>
    <property type="evidence" value="ECO:0007669"/>
    <property type="project" value="InterPro"/>
</dbReference>
<feature type="transmembrane region" description="Helical" evidence="8">
    <location>
        <begin position="21"/>
        <end position="40"/>
    </location>
</feature>